<name>A0A0C7QKV1_PARSO</name>
<evidence type="ECO:0000313" key="2">
    <source>
        <dbReference type="Proteomes" id="UP000049127"/>
    </source>
</evidence>
<gene>
    <name evidence="1" type="ORF">R28058_28301</name>
</gene>
<dbReference type="EMBL" id="CEKZ01000023">
    <property type="protein sequence ID" value="CEQ05113.1"/>
    <property type="molecule type" value="Genomic_DNA"/>
</dbReference>
<dbReference type="OrthoDB" id="1749946at2"/>
<evidence type="ECO:0000313" key="1">
    <source>
        <dbReference type="EMBL" id="CEQ05113.1"/>
    </source>
</evidence>
<sequence>MNDDLLKKAYINAFSINDKYIKDMIIINTKSLIDDISQRYVKIDKNRLKDELIYYKFYGDSIKDLNILNILLPVIISNTNIKRSEEELLKVIKYHILFNKHEKYMNDFIISGLMYNTLIHSIIENSALEYIDLMQKIKTNIIEFIHDMPKSEVIKFEMKRIQVIQTIDKYIDKNIMDYEENNIIVNLLNIIYDIYVEDREANLEGVKSIKKSILSMLNFELEPGLDNIDFINSMSDYIIKLRKYKIHKKTYDIKSDPRYIIGLEIGDTKSDPILNNIKVVSKEFSNNILTIELVSKSGNYKFKFKKS</sequence>
<organism evidence="1 2">
    <name type="scientific">Paraclostridium sordellii</name>
    <name type="common">Clostridium sordellii</name>
    <dbReference type="NCBI Taxonomy" id="1505"/>
    <lineage>
        <taxon>Bacteria</taxon>
        <taxon>Bacillati</taxon>
        <taxon>Bacillota</taxon>
        <taxon>Clostridia</taxon>
        <taxon>Peptostreptococcales</taxon>
        <taxon>Peptostreptococcaceae</taxon>
        <taxon>Paraclostridium</taxon>
    </lineage>
</organism>
<accession>A0A0C7QKV1</accession>
<proteinExistence type="predicted"/>
<dbReference type="RefSeq" id="WP_055337380.1">
    <property type="nucleotide sequence ID" value="NZ_CDNF01000032.1"/>
</dbReference>
<dbReference type="Proteomes" id="UP000049127">
    <property type="component" value="Unassembled WGS sequence"/>
</dbReference>
<protein>
    <submittedName>
        <fullName evidence="1">Uncharacterized protein</fullName>
    </submittedName>
</protein>
<reference evidence="1 2" key="1">
    <citation type="submission" date="2015-01" db="EMBL/GenBank/DDBJ databases">
        <authorList>
            <person name="Aslett A.Martin."/>
            <person name="De Silva Nishadi"/>
        </authorList>
    </citation>
    <scope>NUCLEOTIDE SEQUENCE [LARGE SCALE GENOMIC DNA]</scope>
    <source>
        <strain evidence="1 2">R28058</strain>
    </source>
</reference>
<dbReference type="AlphaFoldDB" id="A0A0C7QKV1"/>